<keyword evidence="4" id="KW-1185">Reference proteome</keyword>
<reference evidence="3 4" key="1">
    <citation type="journal article" date="2011" name="J. Microbiol.">
        <title>Bacillus kyonggiensis sp. nov., isolated from soil of a lettuce field.</title>
        <authorList>
            <person name="Dong K."/>
            <person name="Lee S."/>
        </authorList>
    </citation>
    <scope>NUCLEOTIDE SEQUENCE [LARGE SCALE GENOMIC DNA]</scope>
    <source>
        <strain evidence="3 4">NB22</strain>
    </source>
</reference>
<evidence type="ECO:0000259" key="2">
    <source>
        <dbReference type="Pfam" id="PF10335"/>
    </source>
</evidence>
<gene>
    <name evidence="3" type="ORF">FA727_02420</name>
</gene>
<name>A0A4U1D768_9BACI</name>
<sequence length="325" mass="37987">MSIHAKNSYASLKEWKDENISFHYSDPAQLNEFHDQTMKKVFELALEQVETQPPCEFSWFITGSGGRFEQGPISDQDHGLIYEVSNEAYDEYFIRLGKELAYGLNEVGYPYCQGNVMSSNPLWCKSLDSWKQQLLAWMEEASWETVRNLQIFYDARNLQGNKSFVHELKDVIYLFQKEHTSLLKRFKENVMHVKSAVGPLGQFIVEEHGPNEGAINLKYTAFLPYVNAVRLLAIKEGIYETSTLDRIDQLIRINGYGAGLRESKKHFLDLLKYRTSLYQSKTYDDTHFLKVKKLSRVEKKEIKQILKDGKRLHHYVSDLILHEWR</sequence>
<accession>A0A4U1D768</accession>
<feature type="domain" description="DUF294" evidence="2">
    <location>
        <begin position="182"/>
        <end position="317"/>
    </location>
</feature>
<dbReference type="Proteomes" id="UP000307756">
    <property type="component" value="Unassembled WGS sequence"/>
</dbReference>
<dbReference type="GO" id="GO:0008773">
    <property type="term" value="F:[protein-PII] uridylyltransferase activity"/>
    <property type="evidence" value="ECO:0007669"/>
    <property type="project" value="InterPro"/>
</dbReference>
<dbReference type="OrthoDB" id="9810963at2"/>
<evidence type="ECO:0008006" key="5">
    <source>
        <dbReference type="Google" id="ProtNLM"/>
    </source>
</evidence>
<comment type="caution">
    <text evidence="3">The sequence shown here is derived from an EMBL/GenBank/DDBJ whole genome shotgun (WGS) entry which is preliminary data.</text>
</comment>
<dbReference type="Pfam" id="PF10335">
    <property type="entry name" value="DUF294_C"/>
    <property type="match status" value="1"/>
</dbReference>
<evidence type="ECO:0000313" key="4">
    <source>
        <dbReference type="Proteomes" id="UP000307756"/>
    </source>
</evidence>
<protein>
    <recommendedName>
        <fullName evidence="5">CBS domain-containing protein</fullName>
    </recommendedName>
</protein>
<dbReference type="RefSeq" id="WP_136829136.1">
    <property type="nucleotide sequence ID" value="NZ_SWBM01000001.1"/>
</dbReference>
<evidence type="ECO:0000313" key="3">
    <source>
        <dbReference type="EMBL" id="TKC18425.1"/>
    </source>
</evidence>
<dbReference type="AlphaFoldDB" id="A0A4U1D768"/>
<proteinExistence type="predicted"/>
<feature type="domain" description="Protein-PII uridylyltransferase N-terminal" evidence="1">
    <location>
        <begin position="30"/>
        <end position="141"/>
    </location>
</feature>
<dbReference type="InterPro" id="IPR018821">
    <property type="entry name" value="DUF294_put_nucleoTrafse_sb-bd"/>
</dbReference>
<dbReference type="Pfam" id="PF03445">
    <property type="entry name" value="DUF294"/>
    <property type="match status" value="1"/>
</dbReference>
<dbReference type="CDD" id="cd05401">
    <property type="entry name" value="NT_GlnE_GlnD_like"/>
    <property type="match status" value="1"/>
</dbReference>
<dbReference type="EMBL" id="SWBM01000001">
    <property type="protein sequence ID" value="TKC18425.1"/>
    <property type="molecule type" value="Genomic_DNA"/>
</dbReference>
<organism evidence="3 4">
    <name type="scientific">Robertmurraya kyonggiensis</name>
    <dbReference type="NCBI Taxonomy" id="1037680"/>
    <lineage>
        <taxon>Bacteria</taxon>
        <taxon>Bacillati</taxon>
        <taxon>Bacillota</taxon>
        <taxon>Bacilli</taxon>
        <taxon>Bacillales</taxon>
        <taxon>Bacillaceae</taxon>
        <taxon>Robertmurraya</taxon>
    </lineage>
</organism>
<dbReference type="InterPro" id="IPR005105">
    <property type="entry name" value="GlnD_Uridyltrans_N"/>
</dbReference>
<evidence type="ECO:0000259" key="1">
    <source>
        <dbReference type="Pfam" id="PF03445"/>
    </source>
</evidence>